<dbReference type="AlphaFoldDB" id="A0A9W8P9A0"/>
<reference evidence="2 3" key="1">
    <citation type="journal article" date="2023" name="Proc. Natl. Acad. Sci. U.S.A.">
        <title>A global phylogenomic analysis of the shiitake genus Lentinula.</title>
        <authorList>
            <person name="Sierra-Patev S."/>
            <person name="Min B."/>
            <person name="Naranjo-Ortiz M."/>
            <person name="Looney B."/>
            <person name="Konkel Z."/>
            <person name="Slot J.C."/>
            <person name="Sakamoto Y."/>
            <person name="Steenwyk J.L."/>
            <person name="Rokas A."/>
            <person name="Carro J."/>
            <person name="Camarero S."/>
            <person name="Ferreira P."/>
            <person name="Molpeceres G."/>
            <person name="Ruiz-Duenas F.J."/>
            <person name="Serrano A."/>
            <person name="Henrissat B."/>
            <person name="Drula E."/>
            <person name="Hughes K.W."/>
            <person name="Mata J.L."/>
            <person name="Ishikawa N.K."/>
            <person name="Vargas-Isla R."/>
            <person name="Ushijima S."/>
            <person name="Smith C.A."/>
            <person name="Donoghue J."/>
            <person name="Ahrendt S."/>
            <person name="Andreopoulos W."/>
            <person name="He G."/>
            <person name="LaButti K."/>
            <person name="Lipzen A."/>
            <person name="Ng V."/>
            <person name="Riley R."/>
            <person name="Sandor L."/>
            <person name="Barry K."/>
            <person name="Martinez A.T."/>
            <person name="Xiao Y."/>
            <person name="Gibbons J.G."/>
            <person name="Terashima K."/>
            <person name="Grigoriev I.V."/>
            <person name="Hibbett D."/>
        </authorList>
    </citation>
    <scope>NUCLEOTIDE SEQUENCE [LARGE SCALE GENOMIC DNA]</scope>
    <source>
        <strain evidence="2 3">TFB7810</strain>
    </source>
</reference>
<feature type="region of interest" description="Disordered" evidence="1">
    <location>
        <begin position="87"/>
        <end position="106"/>
    </location>
</feature>
<feature type="compositionally biased region" description="Low complexity" evidence="1">
    <location>
        <begin position="684"/>
        <end position="713"/>
    </location>
</feature>
<name>A0A9W8P9A0_9AGAR</name>
<accession>A0A9W8P9A0</accession>
<dbReference type="Proteomes" id="UP001142393">
    <property type="component" value="Unassembled WGS sequence"/>
</dbReference>
<evidence type="ECO:0000313" key="2">
    <source>
        <dbReference type="EMBL" id="KAJ3749506.1"/>
    </source>
</evidence>
<feature type="region of interest" description="Disordered" evidence="1">
    <location>
        <begin position="572"/>
        <end position="608"/>
    </location>
</feature>
<proteinExistence type="predicted"/>
<keyword evidence="3" id="KW-1185">Reference proteome</keyword>
<comment type="caution">
    <text evidence="2">The sequence shown here is derived from an EMBL/GenBank/DDBJ whole genome shotgun (WGS) entry which is preliminary data.</text>
</comment>
<dbReference type="EMBL" id="JANVFU010000002">
    <property type="protein sequence ID" value="KAJ3749506.1"/>
    <property type="molecule type" value="Genomic_DNA"/>
</dbReference>
<evidence type="ECO:0000313" key="3">
    <source>
        <dbReference type="Proteomes" id="UP001142393"/>
    </source>
</evidence>
<gene>
    <name evidence="2" type="ORF">DFH05DRAFT_685900</name>
</gene>
<organism evidence="2 3">
    <name type="scientific">Lentinula detonsa</name>
    <dbReference type="NCBI Taxonomy" id="2804962"/>
    <lineage>
        <taxon>Eukaryota</taxon>
        <taxon>Fungi</taxon>
        <taxon>Dikarya</taxon>
        <taxon>Basidiomycota</taxon>
        <taxon>Agaricomycotina</taxon>
        <taxon>Agaricomycetes</taxon>
        <taxon>Agaricomycetidae</taxon>
        <taxon>Agaricales</taxon>
        <taxon>Marasmiineae</taxon>
        <taxon>Omphalotaceae</taxon>
        <taxon>Lentinula</taxon>
    </lineage>
</organism>
<protein>
    <submittedName>
        <fullName evidence="2">Uncharacterized protein</fullName>
    </submittedName>
</protein>
<feature type="region of interest" description="Disordered" evidence="1">
    <location>
        <begin position="453"/>
        <end position="477"/>
    </location>
</feature>
<feature type="compositionally biased region" description="Low complexity" evidence="1">
    <location>
        <begin position="576"/>
        <end position="592"/>
    </location>
</feature>
<evidence type="ECO:0000256" key="1">
    <source>
        <dbReference type="SAM" id="MobiDB-lite"/>
    </source>
</evidence>
<feature type="compositionally biased region" description="Basic and acidic residues" evidence="1">
    <location>
        <begin position="597"/>
        <end position="608"/>
    </location>
</feature>
<feature type="region of interest" description="Disordered" evidence="1">
    <location>
        <begin position="683"/>
        <end position="719"/>
    </location>
</feature>
<sequence length="757" mass="82136">MRFGLFRRFSYLIHRRTRSDSALLSQTTQTPEFLPSSLSLDGVQQQRDPSATRVIDTVLPPAPVLSPLLPNYIPPYSEDPTLRATANASALSAERSSPRSSTAFTTEGNFNEPLLRLSAAQKHVAELAAQSSHLKASLEALRVESGDVEGAINKARNDLGLARSLANCQKRTSADLELKVNAKRHELAQFQAFAQALSEVNLVSVADTRPGPVTSSETTDNANHFEEKAVEAIRKASSDDASIWSKIISLVIGPRAPENYVNAINMTLQARQELRYWRKVSNFWKKTARESSTNAGAPTPSTSNLSEIRETLSDERKKAVQDLREKRKTIGLDATCNISESSIESLSSINAVKLSYRLPDSQPSFTSAMSTMSIIASNSYSPITKTTNRLPPLASDIFKQDLLSSHSSQRLFSTSSHKALWTFANTQAQVASNPSDKALGKSKAIEFRDSVASMPSAGSSSHSNISQNGSTAVNSSSSGGHLSSWASFESDIQHQITPVSHLWTTPKSSSDELEPVHNSLKSAERALVSFERICHRFSSGSNVASLQSISEESSLSNATPENGPQIVVHIPEEQSSESLSSGSSTSSSPSRSMGAIEEEHSGLPLKIKPEAPFEGDITLVESGSGSNREVVRQENDTTLIEIEPFSKAEGIKASVENDLHQEPSPVKKTRLPIFKIPNRLSQMSRMTGSSSKKSLSSFRSRNSSSTISTVASREPNGPRSLKRLLAGMPAFKPVLPLRIVKKGTQTAPIDSHPTFIR</sequence>